<keyword evidence="2 6" id="KW-0032">Aminotransferase</keyword>
<reference evidence="6 7" key="1">
    <citation type="submission" date="2021-04" db="EMBL/GenBank/DDBJ databases">
        <title>Mariniflexile gromovii gen. nov., sp. nov., a gliding bacterium isolated from the sea urchin Strongylocentrotus intermedius.</title>
        <authorList>
            <person name="Ko S."/>
            <person name="Le V."/>
            <person name="Ahn C.-Y."/>
            <person name="Oh H.-M."/>
        </authorList>
    </citation>
    <scope>NUCLEOTIDE SEQUENCE [LARGE SCALE GENOMIC DNA]</scope>
    <source>
        <strain evidence="6 7">KCTC 12570</strain>
    </source>
</reference>
<dbReference type="InterPro" id="IPR004839">
    <property type="entry name" value="Aminotransferase_I/II_large"/>
</dbReference>
<sequence>MNFKSKLPNVGTTIFSVMSALATKHNAINLSQGFPDFDSDQKLIDLVSRAMNSGYNHYAPMLGNLELREAISKKIDALYGTTYHTENEITVTAGATQAIFTIISTFIKPGDEVIFFKPAYDSYQPNVELNGGVIVPIQLQASNNFKVDWHEVKAKINSQTKMIIINTPHNPTGTVFSKDDMLQLENLTKNTNIMVLSDEVYEHMIYDGASHQSACLFPGLKARSFVVASFCKTFHNTGWRIGYCCAPKELMQEFVKVHQFNVFCIHHPTQKGIADYMQEPKHYLELSGFYQEKRNLFLNLIKDSKFKFTASKGTYFQVLDYSGITQEYDVDFAKRLTIESGIASIPLSVFNSNNLDNKVLRFCFAKKDDTLKRAADVLNGI</sequence>
<dbReference type="Gene3D" id="3.90.1150.10">
    <property type="entry name" value="Aspartate Aminotransferase, domain 1"/>
    <property type="match status" value="1"/>
</dbReference>
<keyword evidence="7" id="KW-1185">Reference proteome</keyword>
<dbReference type="PANTHER" id="PTHR43807">
    <property type="entry name" value="FI04487P"/>
    <property type="match status" value="1"/>
</dbReference>
<comment type="caution">
    <text evidence="6">The sequence shown here is derived from an EMBL/GenBank/DDBJ whole genome shotgun (WGS) entry which is preliminary data.</text>
</comment>
<dbReference type="GO" id="GO:0010326">
    <property type="term" value="F:methionine-oxo-acid transaminase activity"/>
    <property type="evidence" value="ECO:0007669"/>
    <property type="project" value="UniProtKB-EC"/>
</dbReference>
<dbReference type="Pfam" id="PF00155">
    <property type="entry name" value="Aminotran_1_2"/>
    <property type="match status" value="1"/>
</dbReference>
<evidence type="ECO:0000256" key="4">
    <source>
        <dbReference type="ARBA" id="ARBA00022898"/>
    </source>
</evidence>
<evidence type="ECO:0000313" key="7">
    <source>
        <dbReference type="Proteomes" id="UP000670776"/>
    </source>
</evidence>
<dbReference type="RefSeq" id="WP_209655688.1">
    <property type="nucleotide sequence ID" value="NZ_JAGJCB010000013.1"/>
</dbReference>
<evidence type="ECO:0000313" key="6">
    <source>
        <dbReference type="EMBL" id="MBP0904801.1"/>
    </source>
</evidence>
<dbReference type="EC" id="2.6.1.88" evidence="6"/>
<dbReference type="InterPro" id="IPR015424">
    <property type="entry name" value="PyrdxlP-dep_Trfase"/>
</dbReference>
<evidence type="ECO:0000256" key="2">
    <source>
        <dbReference type="ARBA" id="ARBA00022576"/>
    </source>
</evidence>
<gene>
    <name evidence="6" type="ORF">J8H85_13245</name>
</gene>
<keyword evidence="4" id="KW-0663">Pyridoxal phosphate</keyword>
<dbReference type="Proteomes" id="UP000670776">
    <property type="component" value="Unassembled WGS sequence"/>
</dbReference>
<accession>A0ABS4BW39</accession>
<evidence type="ECO:0000259" key="5">
    <source>
        <dbReference type="Pfam" id="PF00155"/>
    </source>
</evidence>
<feature type="domain" description="Aminotransferase class I/classII large" evidence="5">
    <location>
        <begin position="27"/>
        <end position="378"/>
    </location>
</feature>
<evidence type="ECO:0000256" key="1">
    <source>
        <dbReference type="ARBA" id="ARBA00001933"/>
    </source>
</evidence>
<dbReference type="NCBIfam" id="NF006569">
    <property type="entry name" value="PRK09082.1"/>
    <property type="match status" value="1"/>
</dbReference>
<organism evidence="6 7">
    <name type="scientific">Mariniflexile gromovii</name>
    <dbReference type="NCBI Taxonomy" id="362523"/>
    <lineage>
        <taxon>Bacteria</taxon>
        <taxon>Pseudomonadati</taxon>
        <taxon>Bacteroidota</taxon>
        <taxon>Flavobacteriia</taxon>
        <taxon>Flavobacteriales</taxon>
        <taxon>Flavobacteriaceae</taxon>
        <taxon>Mariniflexile</taxon>
    </lineage>
</organism>
<proteinExistence type="predicted"/>
<dbReference type="SUPFAM" id="SSF53383">
    <property type="entry name" value="PLP-dependent transferases"/>
    <property type="match status" value="1"/>
</dbReference>
<dbReference type="NCBIfam" id="NF009079">
    <property type="entry name" value="PRK12414.1"/>
    <property type="match status" value="1"/>
</dbReference>
<dbReference type="InterPro" id="IPR051326">
    <property type="entry name" value="Kynurenine-oxoglutarate_AT"/>
</dbReference>
<dbReference type="CDD" id="cd00609">
    <property type="entry name" value="AAT_like"/>
    <property type="match status" value="1"/>
</dbReference>
<comment type="cofactor">
    <cofactor evidence="1">
        <name>pyridoxal 5'-phosphate</name>
        <dbReference type="ChEBI" id="CHEBI:597326"/>
    </cofactor>
</comment>
<dbReference type="InterPro" id="IPR015422">
    <property type="entry name" value="PyrdxlP-dep_Trfase_small"/>
</dbReference>
<keyword evidence="3 6" id="KW-0808">Transferase</keyword>
<name>A0ABS4BW39_9FLAO</name>
<dbReference type="PANTHER" id="PTHR43807:SF20">
    <property type="entry name" value="FI04487P"/>
    <property type="match status" value="1"/>
</dbReference>
<dbReference type="InterPro" id="IPR015421">
    <property type="entry name" value="PyrdxlP-dep_Trfase_major"/>
</dbReference>
<evidence type="ECO:0000256" key="3">
    <source>
        <dbReference type="ARBA" id="ARBA00022679"/>
    </source>
</evidence>
<dbReference type="EMBL" id="JAGJCB010000013">
    <property type="protein sequence ID" value="MBP0904801.1"/>
    <property type="molecule type" value="Genomic_DNA"/>
</dbReference>
<dbReference type="Gene3D" id="3.40.640.10">
    <property type="entry name" value="Type I PLP-dependent aspartate aminotransferase-like (Major domain)"/>
    <property type="match status" value="1"/>
</dbReference>
<protein>
    <submittedName>
        <fullName evidence="6">Methionine aminotransferase</fullName>
        <ecNumber evidence="6">2.6.1.88</ecNumber>
    </submittedName>
</protein>